<protein>
    <submittedName>
        <fullName evidence="1">Flagellar operon protein</fullName>
    </submittedName>
</protein>
<organism evidence="1 2">
    <name type="scientific">Thermolongibacillus altinsuensis</name>
    <dbReference type="NCBI Taxonomy" id="575256"/>
    <lineage>
        <taxon>Bacteria</taxon>
        <taxon>Bacillati</taxon>
        <taxon>Bacillota</taxon>
        <taxon>Bacilli</taxon>
        <taxon>Bacillales</taxon>
        <taxon>Anoxybacillaceae</taxon>
        <taxon>Thermolongibacillus</taxon>
    </lineage>
</organism>
<dbReference type="EMBL" id="SLUL01000005">
    <property type="protein sequence ID" value="TCL50377.1"/>
    <property type="molecule type" value="Genomic_DNA"/>
</dbReference>
<proteinExistence type="predicted"/>
<dbReference type="AlphaFoldDB" id="A0A4V6NGH3"/>
<keyword evidence="1" id="KW-0282">Flagellum</keyword>
<dbReference type="Proteomes" id="UP000295658">
    <property type="component" value="Unassembled WGS sequence"/>
</dbReference>
<dbReference type="InterPro" id="IPR013367">
    <property type="entry name" value="Flagellar_put"/>
</dbReference>
<keyword evidence="1" id="KW-0966">Cell projection</keyword>
<evidence type="ECO:0000313" key="1">
    <source>
        <dbReference type="EMBL" id="TCL50377.1"/>
    </source>
</evidence>
<comment type="caution">
    <text evidence="1">The sequence shown here is derived from an EMBL/GenBank/DDBJ whole genome shotgun (WGS) entry which is preliminary data.</text>
</comment>
<reference evidence="1 2" key="1">
    <citation type="submission" date="2019-03" db="EMBL/GenBank/DDBJ databases">
        <title>Genomic Encyclopedia of Type Strains, Phase IV (KMG-IV): sequencing the most valuable type-strain genomes for metagenomic binning, comparative biology and taxonomic classification.</title>
        <authorList>
            <person name="Goeker M."/>
        </authorList>
    </citation>
    <scope>NUCLEOTIDE SEQUENCE [LARGE SCALE GENOMIC DNA]</scope>
    <source>
        <strain evidence="1 2">DSM 24979</strain>
    </source>
</reference>
<name>A0A4V6NGH3_9BACL</name>
<dbReference type="RefSeq" id="WP_243643050.1">
    <property type="nucleotide sequence ID" value="NZ_SLUL01000005.1"/>
</dbReference>
<evidence type="ECO:0000313" key="2">
    <source>
        <dbReference type="Proteomes" id="UP000295658"/>
    </source>
</evidence>
<keyword evidence="1" id="KW-0969">Cilium</keyword>
<sequence>MNNGVMKIGRHFQTQAAFSNKPSTHLTTSFKDVLVQEQNRPLKISKHAQQRLAERNIHIDTEQWMQIQKRVWEAKQKGINESLVLTNEAALIVSAKNNTVITAMNREEAKSQIFTNISGTILLD</sequence>
<dbReference type="NCBIfam" id="TIGR02530">
    <property type="entry name" value="flg_new"/>
    <property type="match status" value="1"/>
</dbReference>
<accession>A0A4V6NGH3</accession>
<dbReference type="Pfam" id="PF12611">
    <property type="entry name" value="Flagellar_put"/>
    <property type="match status" value="1"/>
</dbReference>
<keyword evidence="2" id="KW-1185">Reference proteome</keyword>
<gene>
    <name evidence="1" type="ORF">EDD69_105178</name>
</gene>